<dbReference type="Pfam" id="PF00076">
    <property type="entry name" value="RRM_1"/>
    <property type="match status" value="1"/>
</dbReference>
<dbReference type="Proteomes" id="UP000326759">
    <property type="component" value="Unassembled WGS sequence"/>
</dbReference>
<dbReference type="InterPro" id="IPR052462">
    <property type="entry name" value="SLIRP/GR-RBP-like"/>
</dbReference>
<evidence type="ECO:0000256" key="2">
    <source>
        <dbReference type="PROSITE-ProRule" id="PRU00176"/>
    </source>
</evidence>
<dbReference type="InterPro" id="IPR012677">
    <property type="entry name" value="Nucleotide-bd_a/b_plait_sf"/>
</dbReference>
<dbReference type="GO" id="GO:0003723">
    <property type="term" value="F:RNA binding"/>
    <property type="evidence" value="ECO:0007669"/>
    <property type="project" value="UniProtKB-UniRule"/>
</dbReference>
<reference evidence="4 5" key="1">
    <citation type="journal article" date="2019" name="PLoS Biol.">
        <title>Sex chromosomes control vertical transmission of feminizing Wolbachia symbionts in an isopod.</title>
        <authorList>
            <person name="Becking T."/>
            <person name="Chebbi M.A."/>
            <person name="Giraud I."/>
            <person name="Moumen B."/>
            <person name="Laverre T."/>
            <person name="Caubet Y."/>
            <person name="Peccoud J."/>
            <person name="Gilbert C."/>
            <person name="Cordaux R."/>
        </authorList>
    </citation>
    <scope>NUCLEOTIDE SEQUENCE [LARGE SCALE GENOMIC DNA]</scope>
    <source>
        <strain evidence="4">ANa2</strain>
        <tissue evidence="4">Whole body excluding digestive tract and cuticle</tissue>
    </source>
</reference>
<dbReference type="InterPro" id="IPR035979">
    <property type="entry name" value="RBD_domain_sf"/>
</dbReference>
<dbReference type="SMART" id="SM00360">
    <property type="entry name" value="RRM"/>
    <property type="match status" value="1"/>
</dbReference>
<keyword evidence="5" id="KW-1185">Reference proteome</keyword>
<proteinExistence type="predicted"/>
<keyword evidence="1 2" id="KW-0694">RNA-binding</keyword>
<dbReference type="AlphaFoldDB" id="A0A5N5SSN8"/>
<evidence type="ECO:0000259" key="3">
    <source>
        <dbReference type="PROSITE" id="PS50102"/>
    </source>
</evidence>
<dbReference type="Gene3D" id="3.30.70.330">
    <property type="match status" value="1"/>
</dbReference>
<evidence type="ECO:0000256" key="1">
    <source>
        <dbReference type="ARBA" id="ARBA00022884"/>
    </source>
</evidence>
<accession>A0A5N5SSN8</accession>
<dbReference type="PROSITE" id="PS50102">
    <property type="entry name" value="RRM"/>
    <property type="match status" value="1"/>
</dbReference>
<dbReference type="SUPFAM" id="SSF54928">
    <property type="entry name" value="RNA-binding domain, RBD"/>
    <property type="match status" value="1"/>
</dbReference>
<dbReference type="PANTHER" id="PTHR48027">
    <property type="entry name" value="HETEROGENEOUS NUCLEAR RIBONUCLEOPROTEIN 87F-RELATED"/>
    <property type="match status" value="1"/>
</dbReference>
<comment type="caution">
    <text evidence="4">The sequence shown here is derived from an EMBL/GenBank/DDBJ whole genome shotgun (WGS) entry which is preliminary data.</text>
</comment>
<evidence type="ECO:0000313" key="5">
    <source>
        <dbReference type="Proteomes" id="UP000326759"/>
    </source>
</evidence>
<gene>
    <name evidence="4" type="primary">RBG8</name>
    <name evidence="4" type="ORF">Anas_03597</name>
</gene>
<protein>
    <submittedName>
        <fullName evidence="4">Glycine-rich RNA-binding protein 8</fullName>
    </submittedName>
</protein>
<sequence>MSDEDLYNLFSKFGEISSHKIMRKRDGKSRGFGFVNFKDSSSAESAVLQLNKTKVGGKVLFVKLKEKKKEEKGDGLS</sequence>
<dbReference type="InterPro" id="IPR000504">
    <property type="entry name" value="RRM_dom"/>
</dbReference>
<dbReference type="OrthoDB" id="1749473at2759"/>
<evidence type="ECO:0000313" key="4">
    <source>
        <dbReference type="EMBL" id="KAB7497213.1"/>
    </source>
</evidence>
<organism evidence="4 5">
    <name type="scientific">Armadillidium nasatum</name>
    <dbReference type="NCBI Taxonomy" id="96803"/>
    <lineage>
        <taxon>Eukaryota</taxon>
        <taxon>Metazoa</taxon>
        <taxon>Ecdysozoa</taxon>
        <taxon>Arthropoda</taxon>
        <taxon>Crustacea</taxon>
        <taxon>Multicrustacea</taxon>
        <taxon>Malacostraca</taxon>
        <taxon>Eumalacostraca</taxon>
        <taxon>Peracarida</taxon>
        <taxon>Isopoda</taxon>
        <taxon>Oniscidea</taxon>
        <taxon>Crinocheta</taxon>
        <taxon>Armadillidiidae</taxon>
        <taxon>Armadillidium</taxon>
    </lineage>
</organism>
<feature type="domain" description="RRM" evidence="3">
    <location>
        <begin position="1"/>
        <end position="67"/>
    </location>
</feature>
<name>A0A5N5SSN8_9CRUS</name>
<dbReference type="EMBL" id="SEYY01020563">
    <property type="protein sequence ID" value="KAB7497213.1"/>
    <property type="molecule type" value="Genomic_DNA"/>
</dbReference>